<feature type="region of interest" description="Disordered" evidence="1">
    <location>
        <begin position="1"/>
        <end position="77"/>
    </location>
</feature>
<protein>
    <submittedName>
        <fullName evidence="2">Uncharacterized protein</fullName>
    </submittedName>
</protein>
<name>A0ABX7E4J8_9BACI</name>
<keyword evidence="3" id="KW-1185">Reference proteome</keyword>
<sequence length="77" mass="9227">MEKNKRGVIIVDKKSNSKTYDHPEQYKTEKESLFDKYESERNVDPIPMEDLNEKMQDEKNKHKSKDTSSSEKKYKNE</sequence>
<evidence type="ECO:0000313" key="2">
    <source>
        <dbReference type="EMBL" id="QQZ10220.1"/>
    </source>
</evidence>
<dbReference type="Proteomes" id="UP000595691">
    <property type="component" value="Chromosome"/>
</dbReference>
<gene>
    <name evidence="2" type="ORF">I5776_04485</name>
</gene>
<dbReference type="EMBL" id="CP065425">
    <property type="protein sequence ID" value="QQZ10220.1"/>
    <property type="molecule type" value="Genomic_DNA"/>
</dbReference>
<organism evidence="2 3">
    <name type="scientific">Heyndrickxia vini</name>
    <dbReference type="NCBI Taxonomy" id="1476025"/>
    <lineage>
        <taxon>Bacteria</taxon>
        <taxon>Bacillati</taxon>
        <taxon>Bacillota</taxon>
        <taxon>Bacilli</taxon>
        <taxon>Bacillales</taxon>
        <taxon>Bacillaceae</taxon>
        <taxon>Heyndrickxia</taxon>
    </lineage>
</organism>
<evidence type="ECO:0000313" key="3">
    <source>
        <dbReference type="Proteomes" id="UP000595691"/>
    </source>
</evidence>
<accession>A0ABX7E4J8</accession>
<feature type="compositionally biased region" description="Basic and acidic residues" evidence="1">
    <location>
        <begin position="1"/>
        <end position="43"/>
    </location>
</feature>
<proteinExistence type="predicted"/>
<feature type="compositionally biased region" description="Basic and acidic residues" evidence="1">
    <location>
        <begin position="51"/>
        <end position="77"/>
    </location>
</feature>
<reference evidence="2 3" key="1">
    <citation type="submission" date="2020-11" db="EMBL/GenBank/DDBJ databases">
        <title>Taxonomic evaluation of the Bacillus sporothermodurans group of bacteria based on whole genome sequences.</title>
        <authorList>
            <person name="Fiedler G."/>
            <person name="Herbstmann A.-D."/>
            <person name="Doll E."/>
            <person name="Wenning M."/>
            <person name="Brinks E."/>
            <person name="Kabisch J."/>
            <person name="Breitenwieser F."/>
            <person name="Lappann M."/>
            <person name="Boehnlein C."/>
            <person name="Franz C."/>
        </authorList>
    </citation>
    <scope>NUCLEOTIDE SEQUENCE [LARGE SCALE GENOMIC DNA]</scope>
    <source>
        <strain evidence="2 3">JCM 19841</strain>
    </source>
</reference>
<evidence type="ECO:0000256" key="1">
    <source>
        <dbReference type="SAM" id="MobiDB-lite"/>
    </source>
</evidence>